<dbReference type="Pfam" id="PF12771">
    <property type="entry name" value="SusD-like_2"/>
    <property type="match status" value="2"/>
</dbReference>
<accession>A0A918IN34</accession>
<dbReference type="InterPro" id="IPR041662">
    <property type="entry name" value="SusD-like_2"/>
</dbReference>
<proteinExistence type="predicted"/>
<dbReference type="EMBL" id="BMWP01000002">
    <property type="protein sequence ID" value="GGW23425.1"/>
    <property type="molecule type" value="Genomic_DNA"/>
</dbReference>
<protein>
    <recommendedName>
        <fullName evidence="3">SusD/RagB family nutrient-binding outer membrane lipoprotein</fullName>
    </recommendedName>
</protein>
<evidence type="ECO:0008006" key="3">
    <source>
        <dbReference type="Google" id="ProtNLM"/>
    </source>
</evidence>
<name>A0A918IN34_9FLAO</name>
<evidence type="ECO:0000313" key="1">
    <source>
        <dbReference type="EMBL" id="GGW23425.1"/>
    </source>
</evidence>
<gene>
    <name evidence="1" type="ORF">GCM10007383_04500</name>
</gene>
<dbReference type="Gene3D" id="1.25.40.390">
    <property type="match status" value="1"/>
</dbReference>
<organism evidence="1 2">
    <name type="scientific">Arenibacter certesii</name>
    <dbReference type="NCBI Taxonomy" id="228955"/>
    <lineage>
        <taxon>Bacteria</taxon>
        <taxon>Pseudomonadati</taxon>
        <taxon>Bacteroidota</taxon>
        <taxon>Flavobacteriia</taxon>
        <taxon>Flavobacteriales</taxon>
        <taxon>Flavobacteriaceae</taxon>
        <taxon>Arenibacter</taxon>
    </lineage>
</organism>
<dbReference type="Proteomes" id="UP000634668">
    <property type="component" value="Unassembled WGS sequence"/>
</dbReference>
<dbReference type="AlphaFoldDB" id="A0A918IN34"/>
<sequence>MIMMYHIRNKVAVMLIGLAFLVSCHGLEELNENPNQISAETVEPNLLVPTVITGAAKNTLNLGFGDLAGVMQHTQKDGWSGGHNTYDWSNDSHSWNGLYSILTNNKTLIQKAESENLEFHLGLGLVMRAYLFGMITDLWGDAPYSEALRGNEGAAFFDAAFDDQKDIYLGILDDLARANTLLSKSQDSYFGIKGAQDVLYAGSVAKWRKFANSLALRYYMRLSEKEPGLAEDGIKRITTNPGQYPLILNAADDAAMAYVGNTGNDSWPTNTKFDTDSQGAYFRIKIAETLVEVLKSLDDPRLGVWANKVGIPLVLDAGAPDGTDYMLDGERHVSQDIVDAYEDVVGVPVNYAKDYIGLPTAITLGPAFNLKKEFKQGSFNPHVSQLNDIYKEAKGPLLKARLLSAAEVHFILAEAALKGWVSGSPEGHYNEGIKQSLETWGVGGSYNDYITGARYGGLEDIMLQKWIANWTSAAEAWFDYRRTGFPNLQTGEASKRDALPLRFYYHINEIDTNSENADAAISKLDATQFKGEDTSNNSAWSKMWVLQGTGKPY</sequence>
<reference evidence="1" key="1">
    <citation type="journal article" date="2014" name="Int. J. Syst. Evol. Microbiol.">
        <title>Complete genome sequence of Corynebacterium casei LMG S-19264T (=DSM 44701T), isolated from a smear-ripened cheese.</title>
        <authorList>
            <consortium name="US DOE Joint Genome Institute (JGI-PGF)"/>
            <person name="Walter F."/>
            <person name="Albersmeier A."/>
            <person name="Kalinowski J."/>
            <person name="Ruckert C."/>
        </authorList>
    </citation>
    <scope>NUCLEOTIDE SEQUENCE</scope>
    <source>
        <strain evidence="1">KCTC 12113</strain>
    </source>
</reference>
<comment type="caution">
    <text evidence="1">The sequence shown here is derived from an EMBL/GenBank/DDBJ whole genome shotgun (WGS) entry which is preliminary data.</text>
</comment>
<keyword evidence="2" id="KW-1185">Reference proteome</keyword>
<dbReference type="InterPro" id="IPR011990">
    <property type="entry name" value="TPR-like_helical_dom_sf"/>
</dbReference>
<dbReference type="SUPFAM" id="SSF48452">
    <property type="entry name" value="TPR-like"/>
    <property type="match status" value="1"/>
</dbReference>
<evidence type="ECO:0000313" key="2">
    <source>
        <dbReference type="Proteomes" id="UP000634668"/>
    </source>
</evidence>
<reference evidence="1" key="2">
    <citation type="submission" date="2020-09" db="EMBL/GenBank/DDBJ databases">
        <authorList>
            <person name="Sun Q."/>
            <person name="Kim S."/>
        </authorList>
    </citation>
    <scope>NUCLEOTIDE SEQUENCE</scope>
    <source>
        <strain evidence="1">KCTC 12113</strain>
    </source>
</reference>